<dbReference type="Proteomes" id="UP001266305">
    <property type="component" value="Unassembled WGS sequence"/>
</dbReference>
<organism evidence="1 2">
    <name type="scientific">Saguinus oedipus</name>
    <name type="common">Cotton-top tamarin</name>
    <name type="synonym">Oedipomidas oedipus</name>
    <dbReference type="NCBI Taxonomy" id="9490"/>
    <lineage>
        <taxon>Eukaryota</taxon>
        <taxon>Metazoa</taxon>
        <taxon>Chordata</taxon>
        <taxon>Craniata</taxon>
        <taxon>Vertebrata</taxon>
        <taxon>Euteleostomi</taxon>
        <taxon>Mammalia</taxon>
        <taxon>Eutheria</taxon>
        <taxon>Euarchontoglires</taxon>
        <taxon>Primates</taxon>
        <taxon>Haplorrhini</taxon>
        <taxon>Platyrrhini</taxon>
        <taxon>Cebidae</taxon>
        <taxon>Callitrichinae</taxon>
        <taxon>Saguinus</taxon>
    </lineage>
</organism>
<comment type="caution">
    <text evidence="1">The sequence shown here is derived from an EMBL/GenBank/DDBJ whole genome shotgun (WGS) entry which is preliminary data.</text>
</comment>
<dbReference type="EMBL" id="JASSZA010000015">
    <property type="protein sequence ID" value="KAK2093288.1"/>
    <property type="molecule type" value="Genomic_DNA"/>
</dbReference>
<sequence>MWLDPFCQNLELPAQVEHKDELLENLSEIADLWNSPTCTHMSPQARGGQASQGARVILEDYLLLKKLFAQQMVQEASSCHSSISELIHTELDKEPGDNSQGQGCLCFCHKLSGELKGPDRIHMVHGSMGTLLATNLNSLPEDDQKGLDHSPEMLTTAEATALECNTRTESAKSIPLHKLHDVIMENPLEIMEL</sequence>
<evidence type="ECO:0000313" key="2">
    <source>
        <dbReference type="Proteomes" id="UP001266305"/>
    </source>
</evidence>
<proteinExistence type="predicted"/>
<evidence type="ECO:0000313" key="1">
    <source>
        <dbReference type="EMBL" id="KAK2093288.1"/>
    </source>
</evidence>
<gene>
    <name evidence="1" type="primary">CDH23_9</name>
    <name evidence="1" type="ORF">P7K49_029817</name>
</gene>
<keyword evidence="2" id="KW-1185">Reference proteome</keyword>
<protein>
    <submittedName>
        <fullName evidence="1">Cadherin-23</fullName>
    </submittedName>
</protein>
<accession>A0ABQ9U8B8</accession>
<reference evidence="1 2" key="1">
    <citation type="submission" date="2023-05" db="EMBL/GenBank/DDBJ databases">
        <title>B98-5 Cell Line De Novo Hybrid Assembly: An Optical Mapping Approach.</title>
        <authorList>
            <person name="Kananen K."/>
            <person name="Auerbach J.A."/>
            <person name="Kautto E."/>
            <person name="Blachly J.S."/>
        </authorList>
    </citation>
    <scope>NUCLEOTIDE SEQUENCE [LARGE SCALE GENOMIC DNA]</scope>
    <source>
        <strain evidence="1">B95-8</strain>
        <tissue evidence="1">Cell line</tissue>
    </source>
</reference>
<name>A0ABQ9U8B8_SAGOE</name>